<dbReference type="STRING" id="1123243.SAMN02745190_00167"/>
<dbReference type="Proteomes" id="UP000184404">
    <property type="component" value="Unassembled WGS sequence"/>
</dbReference>
<accession>A0A1M4SK99</accession>
<keyword evidence="2" id="KW-1185">Reference proteome</keyword>
<dbReference type="OrthoDB" id="9816564at2"/>
<protein>
    <submittedName>
        <fullName evidence="1">Uncharacterized protein</fullName>
    </submittedName>
</protein>
<evidence type="ECO:0000313" key="2">
    <source>
        <dbReference type="Proteomes" id="UP000184404"/>
    </source>
</evidence>
<organism evidence="1 2">
    <name type="scientific">Schwartzia succinivorans DSM 10502</name>
    <dbReference type="NCBI Taxonomy" id="1123243"/>
    <lineage>
        <taxon>Bacteria</taxon>
        <taxon>Bacillati</taxon>
        <taxon>Bacillota</taxon>
        <taxon>Negativicutes</taxon>
        <taxon>Selenomonadales</taxon>
        <taxon>Selenomonadaceae</taxon>
        <taxon>Schwartzia</taxon>
    </lineage>
</organism>
<reference evidence="1 2" key="1">
    <citation type="submission" date="2016-11" db="EMBL/GenBank/DDBJ databases">
        <authorList>
            <person name="Jaros S."/>
            <person name="Januszkiewicz K."/>
            <person name="Wedrychowicz H."/>
        </authorList>
    </citation>
    <scope>NUCLEOTIDE SEQUENCE [LARGE SCALE GENOMIC DNA]</scope>
    <source>
        <strain evidence="1 2">DSM 10502</strain>
    </source>
</reference>
<proteinExistence type="predicted"/>
<gene>
    <name evidence="1" type="ORF">SAMN02745190_00167</name>
</gene>
<dbReference type="AlphaFoldDB" id="A0A1M4SK99"/>
<evidence type="ECO:0000313" key="1">
    <source>
        <dbReference type="EMBL" id="SHE32704.1"/>
    </source>
</evidence>
<dbReference type="EMBL" id="FQUG01000002">
    <property type="protein sequence ID" value="SHE32704.1"/>
    <property type="molecule type" value="Genomic_DNA"/>
</dbReference>
<sequence length="316" mass="36705">MEKKIKKPKFLIVSPHQFWGGPVVLHLLCRMLADYGYESKVFLLRPNVRYPKSRQEFLQQYLPFMNKSSEHKLDIQEGAVKGCELTNWPYVDDDTIVVYPEVIFGNPLAAKHVVRWFLGATRLKGDAGEQPYGKDDLFICYREIFNDYTLNPTCRKVTLRHFNYNLYKRTNYGHREGSCFIIRKGHIRADLPETVPGIIVDNLPDEEKVKVMNQCEYCYSFDTQTFYSVVAAVCGCVSIVVPEPGKKRADYVAGNDKRLGIAFGTSPEEIEFAERTQKELREWIDSFDVNNHENVRKFLAYCREHFKGRMDSGIVW</sequence>
<dbReference type="RefSeq" id="WP_072934293.1">
    <property type="nucleotide sequence ID" value="NZ_FQUG01000002.1"/>
</dbReference>
<name>A0A1M4SK99_9FIRM</name>